<feature type="non-terminal residue" evidence="1">
    <location>
        <position position="1"/>
    </location>
</feature>
<reference evidence="4 6" key="3">
    <citation type="submission" date="2017-10" db="EMBL/GenBank/DDBJ databases">
        <title>Extensive intraspecific genome diversity in a model arbuscular mycorrhizal fungus.</title>
        <authorList>
            <person name="Chen E.C.H."/>
            <person name="Morin E."/>
            <person name="Baudet D."/>
            <person name="Noel J."/>
            <person name="Ndikumana S."/>
            <person name="Charron P."/>
            <person name="St-Onge C."/>
            <person name="Giorgi J."/>
            <person name="Grigoriev I.V."/>
            <person name="Roux C."/>
            <person name="Martin F.M."/>
            <person name="Corradi N."/>
        </authorList>
    </citation>
    <scope>NUCLEOTIDE SEQUENCE [LARGE SCALE GENOMIC DNA]</scope>
    <source>
        <strain evidence="2 4">A1</strain>
        <strain evidence="3 6">C2</strain>
    </source>
</reference>
<dbReference type="EMBL" id="LLXL01000968">
    <property type="protein sequence ID" value="PKK67383.1"/>
    <property type="molecule type" value="Genomic_DNA"/>
</dbReference>
<dbReference type="EMBL" id="LLXH01000940">
    <property type="protein sequence ID" value="PKC61774.1"/>
    <property type="molecule type" value="Genomic_DNA"/>
</dbReference>
<organism evidence="1 5">
    <name type="scientific">Rhizophagus irregularis</name>
    <dbReference type="NCBI Taxonomy" id="588596"/>
    <lineage>
        <taxon>Eukaryota</taxon>
        <taxon>Fungi</taxon>
        <taxon>Fungi incertae sedis</taxon>
        <taxon>Mucoromycota</taxon>
        <taxon>Glomeromycotina</taxon>
        <taxon>Glomeromycetes</taxon>
        <taxon>Glomerales</taxon>
        <taxon>Glomeraceae</taxon>
        <taxon>Rhizophagus</taxon>
    </lineage>
</organism>
<dbReference type="Proteomes" id="UP000232688">
    <property type="component" value="Unassembled WGS sequence"/>
</dbReference>
<evidence type="ECO:0000313" key="1">
    <source>
        <dbReference type="EMBL" id="PKC02308.1"/>
    </source>
</evidence>
<reference evidence="5 6" key="1">
    <citation type="submission" date="2016-04" db="EMBL/GenBank/DDBJ databases">
        <title>Genome analyses suggest a sexual origin of heterokaryosis in a supposedly ancient asexual fungus.</title>
        <authorList>
            <person name="Ropars J."/>
            <person name="Sedzielewska K."/>
            <person name="Noel J."/>
            <person name="Charron P."/>
            <person name="Farinelli L."/>
            <person name="Marton T."/>
            <person name="Kruger M."/>
            <person name="Pelin A."/>
            <person name="Brachmann A."/>
            <person name="Corradi N."/>
        </authorList>
    </citation>
    <scope>NUCLEOTIDE SEQUENCE [LARGE SCALE GENOMIC DNA]</scope>
    <source>
        <strain evidence="1 5">A5</strain>
        <strain evidence="3 6">C2</strain>
    </source>
</reference>
<evidence type="ECO:0000313" key="3">
    <source>
        <dbReference type="EMBL" id="PKK67383.1"/>
    </source>
</evidence>
<dbReference type="Proteomes" id="UP000233469">
    <property type="component" value="Unassembled WGS sequence"/>
</dbReference>
<gene>
    <name evidence="2" type="ORF">RhiirA1_424513</name>
    <name evidence="1" type="ORF">RhiirA5_364258</name>
    <name evidence="3" type="ORF">RhiirC2_751857</name>
</gene>
<reference evidence="2 4" key="4">
    <citation type="submission" date="2017-10" db="EMBL/GenBank/DDBJ databases">
        <title>Genome analyses suggest a sexual origin of heterokaryosis in a supposedly ancient asexual fungus.</title>
        <authorList>
            <person name="Corradi N."/>
            <person name="Sedzielewska K."/>
            <person name="Noel J."/>
            <person name="Charron P."/>
            <person name="Farinelli L."/>
            <person name="Marton T."/>
            <person name="Kruger M."/>
            <person name="Pelin A."/>
            <person name="Brachmann A."/>
            <person name="Corradi N."/>
        </authorList>
    </citation>
    <scope>NUCLEOTIDE SEQUENCE [LARGE SCALE GENOMIC DNA]</scope>
    <source>
        <strain evidence="2 4">A1</strain>
    </source>
</reference>
<evidence type="ECO:0000313" key="2">
    <source>
        <dbReference type="EMBL" id="PKC61774.1"/>
    </source>
</evidence>
<evidence type="ECO:0000313" key="5">
    <source>
        <dbReference type="Proteomes" id="UP000232722"/>
    </source>
</evidence>
<dbReference type="VEuPathDB" id="FungiDB:RhiirA1_424513"/>
<evidence type="ECO:0000313" key="4">
    <source>
        <dbReference type="Proteomes" id="UP000232688"/>
    </source>
</evidence>
<proteinExistence type="predicted"/>
<dbReference type="Proteomes" id="UP000232722">
    <property type="component" value="Unassembled WGS sequence"/>
</dbReference>
<accession>A0A2I1EEA5</accession>
<reference evidence="1 5" key="2">
    <citation type="submission" date="2017-09" db="EMBL/GenBank/DDBJ databases">
        <title>Extensive intraspecific genome diversity in a model arbuscular mycorrhizal fungus.</title>
        <authorList>
            <person name="Chen E.C."/>
            <person name="Morin E."/>
            <person name="Beaudet D."/>
            <person name="Noel J."/>
            <person name="Ndikumana S."/>
            <person name="Charron P."/>
            <person name="St-Onge C."/>
            <person name="Giorgi J."/>
            <person name="Grigoriev I.V."/>
            <person name="Roux C."/>
            <person name="Martin F.M."/>
            <person name="Corradi N."/>
        </authorList>
    </citation>
    <scope>NUCLEOTIDE SEQUENCE [LARGE SCALE GENOMIC DNA]</scope>
    <source>
        <strain evidence="1 5">A5</strain>
    </source>
</reference>
<dbReference type="EMBL" id="LLXJ01001409">
    <property type="protein sequence ID" value="PKC02308.1"/>
    <property type="molecule type" value="Genomic_DNA"/>
</dbReference>
<sequence length="60" mass="7253">KNDNEDILQQCRCEISPGRKEVICFKHQHNIVKENGHVNEKFKMINIIKKMLKYLKNEKR</sequence>
<dbReference type="AlphaFoldDB" id="A0A2I1EEA5"/>
<evidence type="ECO:0000313" key="6">
    <source>
        <dbReference type="Proteomes" id="UP000233469"/>
    </source>
</evidence>
<comment type="caution">
    <text evidence="1">The sequence shown here is derived from an EMBL/GenBank/DDBJ whole genome shotgun (WGS) entry which is preliminary data.</text>
</comment>
<name>A0A2I1EEA5_9GLOM</name>
<protein>
    <submittedName>
        <fullName evidence="1">Uncharacterized protein</fullName>
    </submittedName>
</protein>